<organism evidence="9 10">
    <name type="scientific">Candidatus Terraquivivens tikiterensis</name>
    <dbReference type="NCBI Taxonomy" id="1980982"/>
    <lineage>
        <taxon>Archaea</taxon>
        <taxon>Nitrososphaerota</taxon>
        <taxon>Candidatus Wolframiiraptoraceae</taxon>
        <taxon>Candidatus Terraquivivens</taxon>
    </lineage>
</organism>
<dbReference type="SUPFAM" id="SSF54862">
    <property type="entry name" value="4Fe-4S ferredoxins"/>
    <property type="match status" value="1"/>
</dbReference>
<protein>
    <submittedName>
        <fullName evidence="9">Ferredoxin</fullName>
    </submittedName>
</protein>
<dbReference type="PANTHER" id="PTHR43724:SF1">
    <property type="entry name" value="PYRUVATE SYNTHASE SUBUNIT PORD"/>
    <property type="match status" value="1"/>
</dbReference>
<dbReference type="GO" id="GO:0051539">
    <property type="term" value="F:4 iron, 4 sulfur cluster binding"/>
    <property type="evidence" value="ECO:0007669"/>
    <property type="project" value="UniProtKB-KW"/>
</dbReference>
<dbReference type="Proteomes" id="UP000244066">
    <property type="component" value="Unassembled WGS sequence"/>
</dbReference>
<evidence type="ECO:0000313" key="9">
    <source>
        <dbReference type="EMBL" id="PUA33812.1"/>
    </source>
</evidence>
<keyword evidence="2" id="KW-0004">4Fe-4S</keyword>
<dbReference type="PROSITE" id="PS51379">
    <property type="entry name" value="4FE4S_FER_2"/>
    <property type="match status" value="2"/>
</dbReference>
<dbReference type="InterPro" id="IPR017896">
    <property type="entry name" value="4Fe4S_Fe-S-bd"/>
</dbReference>
<dbReference type="Gene3D" id="3.30.70.20">
    <property type="match status" value="1"/>
</dbReference>
<dbReference type="AlphaFoldDB" id="A0A2R7YAB0"/>
<keyword evidence="7" id="KW-0411">Iron-sulfur</keyword>
<keyword evidence="6" id="KW-0408">Iron</keyword>
<dbReference type="PROSITE" id="PS00198">
    <property type="entry name" value="4FE4S_FER_1"/>
    <property type="match status" value="1"/>
</dbReference>
<evidence type="ECO:0000256" key="7">
    <source>
        <dbReference type="ARBA" id="ARBA00023014"/>
    </source>
</evidence>
<dbReference type="GO" id="GO:0046872">
    <property type="term" value="F:metal ion binding"/>
    <property type="evidence" value="ECO:0007669"/>
    <property type="project" value="UniProtKB-KW"/>
</dbReference>
<dbReference type="PANTHER" id="PTHR43724">
    <property type="entry name" value="PYRUVATE SYNTHASE SUBUNIT PORD"/>
    <property type="match status" value="1"/>
</dbReference>
<evidence type="ECO:0000313" key="10">
    <source>
        <dbReference type="Proteomes" id="UP000244066"/>
    </source>
</evidence>
<dbReference type="GO" id="GO:0016625">
    <property type="term" value="F:oxidoreductase activity, acting on the aldehyde or oxo group of donors, iron-sulfur protein as acceptor"/>
    <property type="evidence" value="ECO:0007669"/>
    <property type="project" value="InterPro"/>
</dbReference>
<name>A0A2R7YAB0_9ARCH</name>
<feature type="domain" description="4Fe-4S ferredoxin-type" evidence="8">
    <location>
        <begin position="61"/>
        <end position="90"/>
    </location>
</feature>
<evidence type="ECO:0000256" key="2">
    <source>
        <dbReference type="ARBA" id="ARBA00022485"/>
    </source>
</evidence>
<dbReference type="NCBIfam" id="TIGR02179">
    <property type="entry name" value="PorD_KorD"/>
    <property type="match status" value="1"/>
</dbReference>
<keyword evidence="5" id="KW-0813">Transport</keyword>
<sequence length="90" mass="9911">MSSVETAILPGGIVSRPGSTADYKTGTWRVKRPVVDLNKCTGCLICWIYCPEPAILKREDGKIEFDYEHCKGCGICSEECPPKAISMVEE</sequence>
<proteinExistence type="predicted"/>
<keyword evidence="5" id="KW-0249">Electron transport</keyword>
<evidence type="ECO:0000256" key="4">
    <source>
        <dbReference type="ARBA" id="ARBA00022737"/>
    </source>
</evidence>
<gene>
    <name evidence="9" type="ORF">B9J98_02425</name>
</gene>
<feature type="domain" description="4Fe-4S ferredoxin-type" evidence="8">
    <location>
        <begin position="31"/>
        <end position="60"/>
    </location>
</feature>
<comment type="cofactor">
    <cofactor evidence="1">
        <name>[4Fe-4S] cluster</name>
        <dbReference type="ChEBI" id="CHEBI:49883"/>
    </cofactor>
</comment>
<evidence type="ECO:0000256" key="1">
    <source>
        <dbReference type="ARBA" id="ARBA00001966"/>
    </source>
</evidence>
<accession>A0A2R7YAB0</accession>
<keyword evidence="4" id="KW-0677">Repeat</keyword>
<evidence type="ECO:0000259" key="8">
    <source>
        <dbReference type="PROSITE" id="PS51379"/>
    </source>
</evidence>
<keyword evidence="3" id="KW-0479">Metal-binding</keyword>
<evidence type="ECO:0000256" key="6">
    <source>
        <dbReference type="ARBA" id="ARBA00023004"/>
    </source>
</evidence>
<comment type="caution">
    <text evidence="9">The sequence shown here is derived from an EMBL/GenBank/DDBJ whole genome shotgun (WGS) entry which is preliminary data.</text>
</comment>
<evidence type="ECO:0000256" key="3">
    <source>
        <dbReference type="ARBA" id="ARBA00022723"/>
    </source>
</evidence>
<evidence type="ECO:0000256" key="5">
    <source>
        <dbReference type="ARBA" id="ARBA00022982"/>
    </source>
</evidence>
<dbReference type="InterPro" id="IPR017900">
    <property type="entry name" value="4Fe4S_Fe_S_CS"/>
</dbReference>
<reference evidence="9 10" key="1">
    <citation type="submission" date="2017-04" db="EMBL/GenBank/DDBJ databases">
        <title>Draft Aigarchaeota genome from a New Zealand hot spring.</title>
        <authorList>
            <person name="Reysenbach A.-L."/>
            <person name="Donaho J.A."/>
            <person name="Gerhart J."/>
            <person name="Kelley J.F."/>
            <person name="Kouba K."/>
            <person name="Podar M."/>
            <person name="Stott M."/>
        </authorList>
    </citation>
    <scope>NUCLEOTIDE SEQUENCE [LARGE SCALE GENOMIC DNA]</scope>
    <source>
        <strain evidence="9">NZ13_MG1</strain>
    </source>
</reference>
<dbReference type="EMBL" id="NDWU01000004">
    <property type="protein sequence ID" value="PUA33812.1"/>
    <property type="molecule type" value="Genomic_DNA"/>
</dbReference>
<dbReference type="InterPro" id="IPR011898">
    <property type="entry name" value="PorD_KorD"/>
</dbReference>
<dbReference type="Pfam" id="PF14697">
    <property type="entry name" value="Fer4_21"/>
    <property type="match status" value="1"/>
</dbReference>